<evidence type="ECO:0000313" key="2">
    <source>
        <dbReference type="Proteomes" id="UP000032141"/>
    </source>
</evidence>
<reference evidence="1 2" key="1">
    <citation type="journal article" date="2014" name="Genome Biol.">
        <title>Transcriptome and methylome profiling reveals relics of genome dominance in the mesopolyploid Brassica oleracea.</title>
        <authorList>
            <person name="Parkin I.A."/>
            <person name="Koh C."/>
            <person name="Tang H."/>
            <person name="Robinson S.J."/>
            <person name="Kagale S."/>
            <person name="Clarke W.E."/>
            <person name="Town C.D."/>
            <person name="Nixon J."/>
            <person name="Krishnakumar V."/>
            <person name="Bidwell S.L."/>
            <person name="Denoeud F."/>
            <person name="Belcram H."/>
            <person name="Links M.G."/>
            <person name="Just J."/>
            <person name="Clarke C."/>
            <person name="Bender T."/>
            <person name="Huebert T."/>
            <person name="Mason A.S."/>
            <person name="Pires J.C."/>
            <person name="Barker G."/>
            <person name="Moore J."/>
            <person name="Walley P.G."/>
            <person name="Manoli S."/>
            <person name="Batley J."/>
            <person name="Edwards D."/>
            <person name="Nelson M.N."/>
            <person name="Wang X."/>
            <person name="Paterson A.H."/>
            <person name="King G."/>
            <person name="Bancroft I."/>
            <person name="Chalhoub B."/>
            <person name="Sharpe A.G."/>
        </authorList>
    </citation>
    <scope>NUCLEOTIDE SEQUENCE</scope>
    <source>
        <strain evidence="1 2">cv. TO1000</strain>
    </source>
</reference>
<dbReference type="Gramene" id="Bo6g065150.1">
    <property type="protein sequence ID" value="Bo6g065150.1"/>
    <property type="gene ID" value="Bo6g065150"/>
</dbReference>
<organism evidence="1 2">
    <name type="scientific">Brassica oleracea var. oleracea</name>
    <dbReference type="NCBI Taxonomy" id="109376"/>
    <lineage>
        <taxon>Eukaryota</taxon>
        <taxon>Viridiplantae</taxon>
        <taxon>Streptophyta</taxon>
        <taxon>Embryophyta</taxon>
        <taxon>Tracheophyta</taxon>
        <taxon>Spermatophyta</taxon>
        <taxon>Magnoliopsida</taxon>
        <taxon>eudicotyledons</taxon>
        <taxon>Gunneridae</taxon>
        <taxon>Pentapetalae</taxon>
        <taxon>rosids</taxon>
        <taxon>malvids</taxon>
        <taxon>Brassicales</taxon>
        <taxon>Brassicaceae</taxon>
        <taxon>Brassiceae</taxon>
        <taxon>Brassica</taxon>
    </lineage>
</organism>
<dbReference type="AlphaFoldDB" id="A0A0D3CT92"/>
<sequence length="58" mass="6607">MELGLRVSSPKARRLSQACYYSLSSTWLMGNQKEKKPDLLQEATLKSMVKITLTPLHQ</sequence>
<keyword evidence="2" id="KW-1185">Reference proteome</keyword>
<accession>A0A0D3CT92</accession>
<protein>
    <submittedName>
        <fullName evidence="1">Uncharacterized protein</fullName>
    </submittedName>
</protein>
<dbReference type="HOGENOM" id="CLU_2981827_0_0_1"/>
<dbReference type="Proteomes" id="UP000032141">
    <property type="component" value="Chromosome C6"/>
</dbReference>
<name>A0A0D3CT92_BRAOL</name>
<reference evidence="1" key="2">
    <citation type="submission" date="2015-03" db="UniProtKB">
        <authorList>
            <consortium name="EnsemblPlants"/>
        </authorList>
    </citation>
    <scope>IDENTIFICATION</scope>
</reference>
<dbReference type="EnsemblPlants" id="Bo6g065150.1">
    <property type="protein sequence ID" value="Bo6g065150.1"/>
    <property type="gene ID" value="Bo6g065150"/>
</dbReference>
<evidence type="ECO:0000313" key="1">
    <source>
        <dbReference type="EnsemblPlants" id="Bo6g065150.1"/>
    </source>
</evidence>
<proteinExistence type="predicted"/>